<keyword evidence="1" id="KW-0472">Membrane</keyword>
<keyword evidence="1" id="KW-1133">Transmembrane helix</keyword>
<gene>
    <name evidence="2" type="ORF">POM88_014686</name>
</gene>
<keyword evidence="1" id="KW-0812">Transmembrane</keyword>
<sequence length="503" mass="57940">MALDLEHYLLFTCIIYALIYVGLISFILFVYLLDLFISSRYFTSSPPTPPSCCRVKDADLSSSSISSSSEEDERRIKGHCSSFMYIFVSLYRDAGFALYRIDVLHHVQPNDSTHPHLHDLDPLLVFPSTGTRPNIQPAFFNCIKFGSKFYFLGLDQYFGTDSTTTCNVYTIKEEDLKAIEPSSYNNIHNFRYLFTKTKNPMHSPKYSPILFHANQKLFVLSQHNASEYLFEVFYPSDETWQILSVPKNDAFLAVGHILKEQEQLVYFNMGDHNLSFNLQTHEWITPPNYYDDDDDIDYYHREYSSSFDPLTFLHYKPVSVVNDMAFGFRHKSSGHDLEGNRICVSNYVCASHTISGGEELMLTSLAPDQDFLEVLRSSRFAYIHKDTGRKYFDDWLVALQDVDGKQVLCIVTYGTDGTYRPISDRNAYVALSFFDIPGDFYTLKDSRVQECDVELDARLYADQKDEDGAVVRRYFSAKHRHTTHFSVNTSHRLPCGKIVACFP</sequence>
<dbReference type="EMBL" id="JAUIZM010000004">
    <property type="protein sequence ID" value="KAK1386508.1"/>
    <property type="molecule type" value="Genomic_DNA"/>
</dbReference>
<organism evidence="2 3">
    <name type="scientific">Heracleum sosnowskyi</name>
    <dbReference type="NCBI Taxonomy" id="360622"/>
    <lineage>
        <taxon>Eukaryota</taxon>
        <taxon>Viridiplantae</taxon>
        <taxon>Streptophyta</taxon>
        <taxon>Embryophyta</taxon>
        <taxon>Tracheophyta</taxon>
        <taxon>Spermatophyta</taxon>
        <taxon>Magnoliopsida</taxon>
        <taxon>eudicotyledons</taxon>
        <taxon>Gunneridae</taxon>
        <taxon>Pentapetalae</taxon>
        <taxon>asterids</taxon>
        <taxon>campanulids</taxon>
        <taxon>Apiales</taxon>
        <taxon>Apiaceae</taxon>
        <taxon>Apioideae</taxon>
        <taxon>apioid superclade</taxon>
        <taxon>Tordylieae</taxon>
        <taxon>Tordyliinae</taxon>
        <taxon>Heracleum</taxon>
    </lineage>
</organism>
<protein>
    <submittedName>
        <fullName evidence="2">Uncharacterized protein</fullName>
    </submittedName>
</protein>
<reference evidence="2" key="1">
    <citation type="submission" date="2023-02" db="EMBL/GenBank/DDBJ databases">
        <title>Genome of toxic invasive species Heracleum sosnowskyi carries increased number of genes despite the absence of recent whole-genome duplications.</title>
        <authorList>
            <person name="Schelkunov M."/>
            <person name="Shtratnikova V."/>
            <person name="Makarenko M."/>
            <person name="Klepikova A."/>
            <person name="Omelchenko D."/>
            <person name="Novikova G."/>
            <person name="Obukhova E."/>
            <person name="Bogdanov V."/>
            <person name="Penin A."/>
            <person name="Logacheva M."/>
        </authorList>
    </citation>
    <scope>NUCLEOTIDE SEQUENCE</scope>
    <source>
        <strain evidence="2">Hsosn_3</strain>
        <tissue evidence="2">Leaf</tissue>
    </source>
</reference>
<accession>A0AAD8MWQ9</accession>
<evidence type="ECO:0000256" key="1">
    <source>
        <dbReference type="SAM" id="Phobius"/>
    </source>
</evidence>
<name>A0AAD8MWQ9_9APIA</name>
<dbReference type="Proteomes" id="UP001237642">
    <property type="component" value="Unassembled WGS sequence"/>
</dbReference>
<proteinExistence type="predicted"/>
<reference evidence="2" key="2">
    <citation type="submission" date="2023-05" db="EMBL/GenBank/DDBJ databases">
        <authorList>
            <person name="Schelkunov M.I."/>
        </authorList>
    </citation>
    <scope>NUCLEOTIDE SEQUENCE</scope>
    <source>
        <strain evidence="2">Hsosn_3</strain>
        <tissue evidence="2">Leaf</tissue>
    </source>
</reference>
<dbReference type="AlphaFoldDB" id="A0AAD8MWQ9"/>
<feature type="transmembrane region" description="Helical" evidence="1">
    <location>
        <begin position="7"/>
        <end position="33"/>
    </location>
</feature>
<evidence type="ECO:0000313" key="3">
    <source>
        <dbReference type="Proteomes" id="UP001237642"/>
    </source>
</evidence>
<keyword evidence="3" id="KW-1185">Reference proteome</keyword>
<evidence type="ECO:0000313" key="2">
    <source>
        <dbReference type="EMBL" id="KAK1386508.1"/>
    </source>
</evidence>
<comment type="caution">
    <text evidence="2">The sequence shown here is derived from an EMBL/GenBank/DDBJ whole genome shotgun (WGS) entry which is preliminary data.</text>
</comment>